<dbReference type="Proteomes" id="UP000663828">
    <property type="component" value="Unassembled WGS sequence"/>
</dbReference>
<dbReference type="EMBL" id="CAJNOR010008328">
    <property type="protein sequence ID" value="CAF1631695.1"/>
    <property type="molecule type" value="Genomic_DNA"/>
</dbReference>
<proteinExistence type="predicted"/>
<dbReference type="PANTHER" id="PTHR11889:SF31">
    <property type="entry name" value="PROTEIN HEDGEHOG"/>
    <property type="match status" value="1"/>
</dbReference>
<dbReference type="InterPro" id="IPR001767">
    <property type="entry name" value="Hedgehog_Hint"/>
</dbReference>
<dbReference type="Gene3D" id="2.170.16.10">
    <property type="entry name" value="Hedgehog/Intein (Hint) domain"/>
    <property type="match status" value="1"/>
</dbReference>
<dbReference type="GO" id="GO:0007267">
    <property type="term" value="P:cell-cell signaling"/>
    <property type="evidence" value="ECO:0007669"/>
    <property type="project" value="InterPro"/>
</dbReference>
<evidence type="ECO:0000313" key="4">
    <source>
        <dbReference type="Proteomes" id="UP000663828"/>
    </source>
</evidence>
<dbReference type="CDD" id="cd00081">
    <property type="entry name" value="Hint"/>
    <property type="match status" value="1"/>
</dbReference>
<protein>
    <recommendedName>
        <fullName evidence="2">Hedgehog protein Hint domain-containing protein</fullName>
    </recommendedName>
</protein>
<comment type="caution">
    <text evidence="3">The sequence shown here is derived from an EMBL/GenBank/DDBJ whole genome shotgun (WGS) entry which is preliminary data.</text>
</comment>
<dbReference type="SUPFAM" id="SSF51294">
    <property type="entry name" value="Hedgehog/intein (Hint) domain"/>
    <property type="match status" value="1"/>
</dbReference>
<keyword evidence="4" id="KW-1185">Reference proteome</keyword>
<sequence length="195" mass="22424">MFLQSNTQYYMRVTTFSPNVTGNYTIIISALNRVNIQQNVITTTTFHTLQTESNHTISLTSLHLIPIVSVKGNLEYIPAKEVQLGDYLFVLSDQRKLIRSKIIRIEIELKLGYYAPSSTSGTLMVNNVLVSSYANVHSHQLAHLAMAPLRLYHYLSKYLPIIKGLDEDNKEEFHWTAKTMFHLAQQYFPFLLRLS</sequence>
<dbReference type="GO" id="GO:0016540">
    <property type="term" value="P:protein autoprocessing"/>
    <property type="evidence" value="ECO:0007669"/>
    <property type="project" value="InterPro"/>
</dbReference>
<accession>A0A816D2R0</accession>
<name>A0A816D2R0_ADIRI</name>
<dbReference type="PRINTS" id="PR00632">
    <property type="entry name" value="SONICHHOG"/>
</dbReference>
<evidence type="ECO:0000313" key="3">
    <source>
        <dbReference type="EMBL" id="CAF1631695.1"/>
    </source>
</evidence>
<dbReference type="InterPro" id="IPR036844">
    <property type="entry name" value="Hint_dom_sf"/>
</dbReference>
<evidence type="ECO:0000259" key="2">
    <source>
        <dbReference type="Pfam" id="PF01079"/>
    </source>
</evidence>
<reference evidence="3" key="1">
    <citation type="submission" date="2021-02" db="EMBL/GenBank/DDBJ databases">
        <authorList>
            <person name="Nowell W R."/>
        </authorList>
    </citation>
    <scope>NUCLEOTIDE SEQUENCE</scope>
</reference>
<dbReference type="Pfam" id="PF01079">
    <property type="entry name" value="Hint"/>
    <property type="match status" value="1"/>
</dbReference>
<dbReference type="InterPro" id="IPR001657">
    <property type="entry name" value="Hedgehog"/>
</dbReference>
<feature type="domain" description="Hedgehog protein Hint" evidence="2">
    <location>
        <begin position="39"/>
        <end position="185"/>
    </location>
</feature>
<gene>
    <name evidence="3" type="ORF">XAT740_LOCUS51764</name>
</gene>
<dbReference type="InterPro" id="IPR050387">
    <property type="entry name" value="Hedgehog_Signaling"/>
</dbReference>
<dbReference type="PANTHER" id="PTHR11889">
    <property type="entry name" value="HEDGEHOG"/>
    <property type="match status" value="1"/>
</dbReference>
<evidence type="ECO:0000256" key="1">
    <source>
        <dbReference type="ARBA" id="ARBA00022473"/>
    </source>
</evidence>
<dbReference type="AlphaFoldDB" id="A0A816D2R0"/>
<keyword evidence="1" id="KW-0217">Developmental protein</keyword>
<organism evidence="3 4">
    <name type="scientific">Adineta ricciae</name>
    <name type="common">Rotifer</name>
    <dbReference type="NCBI Taxonomy" id="249248"/>
    <lineage>
        <taxon>Eukaryota</taxon>
        <taxon>Metazoa</taxon>
        <taxon>Spiralia</taxon>
        <taxon>Gnathifera</taxon>
        <taxon>Rotifera</taxon>
        <taxon>Eurotatoria</taxon>
        <taxon>Bdelloidea</taxon>
        <taxon>Adinetida</taxon>
        <taxon>Adinetidae</taxon>
        <taxon>Adineta</taxon>
    </lineage>
</organism>